<evidence type="ECO:0008006" key="3">
    <source>
        <dbReference type="Google" id="ProtNLM"/>
    </source>
</evidence>
<reference evidence="1" key="1">
    <citation type="submission" date="2019-10" db="EMBL/GenBank/DDBJ databases">
        <title>Conservation and host-specific expression of non-tandemly repeated heterogenous ribosome RNA gene in arbuscular mycorrhizal fungi.</title>
        <authorList>
            <person name="Maeda T."/>
            <person name="Kobayashi Y."/>
            <person name="Nakagawa T."/>
            <person name="Ezawa T."/>
            <person name="Yamaguchi K."/>
            <person name="Bino T."/>
            <person name="Nishimoto Y."/>
            <person name="Shigenobu S."/>
            <person name="Kawaguchi M."/>
        </authorList>
    </citation>
    <scope>NUCLEOTIDE SEQUENCE</scope>
    <source>
        <strain evidence="1">HR1</strain>
    </source>
</reference>
<gene>
    <name evidence="1" type="ORF">RCL2_001692300</name>
</gene>
<proteinExistence type="predicted"/>
<name>A0A8H3LPW5_9GLOM</name>
<comment type="caution">
    <text evidence="1">The sequence shown here is derived from an EMBL/GenBank/DDBJ whole genome shotgun (WGS) entry which is preliminary data.</text>
</comment>
<dbReference type="SUPFAM" id="SSF52047">
    <property type="entry name" value="RNI-like"/>
    <property type="match status" value="1"/>
</dbReference>
<dbReference type="InterPro" id="IPR032675">
    <property type="entry name" value="LRR_dom_sf"/>
</dbReference>
<dbReference type="AlphaFoldDB" id="A0A8H3LPW5"/>
<dbReference type="OrthoDB" id="2310386at2759"/>
<dbReference type="EMBL" id="BLAL01000193">
    <property type="protein sequence ID" value="GES90055.1"/>
    <property type="molecule type" value="Genomic_DNA"/>
</dbReference>
<organism evidence="1 2">
    <name type="scientific">Rhizophagus clarus</name>
    <dbReference type="NCBI Taxonomy" id="94130"/>
    <lineage>
        <taxon>Eukaryota</taxon>
        <taxon>Fungi</taxon>
        <taxon>Fungi incertae sedis</taxon>
        <taxon>Mucoromycota</taxon>
        <taxon>Glomeromycotina</taxon>
        <taxon>Glomeromycetes</taxon>
        <taxon>Glomerales</taxon>
        <taxon>Glomeraceae</taxon>
        <taxon>Rhizophagus</taxon>
    </lineage>
</organism>
<accession>A0A8H3LPW5</accession>
<dbReference type="Gene3D" id="3.80.10.10">
    <property type="entry name" value="Ribonuclease Inhibitor"/>
    <property type="match status" value="2"/>
</dbReference>
<sequence length="399" mass="46824">MLLLSIDTLNNIIEYLDEDQNSLHSCLLVNRLWCQVSVRILWRSVWNYKTLIACLPNESRKILYENGISIPNSKPPIFNYASFYLIIYHTGAKECLKDLKELRCCTDISPEFFHQLSQICHNIQSLTLSFRGIISNGLTDLISSQKNLKYLYMLQFYNYENLNDIIISLTKIPNTLIKLSIHGYGGLRYASLSFISNFTNLQELILSFYNIDSFEDFKILQYVRFSKLESLKFQFEFPRNDLLIKFLENNGKNLKEFYVNKSNEELNLAVIKYCPNLRKLFSEFKNSELDSLKMILNNLHNLESIKISYNEEGFNEKDLFDILVKCSPKNVCELILSSSYKKFDLLPNELESFFLNWMNRVPRTSLSLIIINFVISDENKKIIEKYINLGIIKKFKIGY</sequence>
<evidence type="ECO:0000313" key="2">
    <source>
        <dbReference type="Proteomes" id="UP000615446"/>
    </source>
</evidence>
<protein>
    <recommendedName>
        <fullName evidence="3">F-box domain-containing protein</fullName>
    </recommendedName>
</protein>
<dbReference type="Proteomes" id="UP000615446">
    <property type="component" value="Unassembled WGS sequence"/>
</dbReference>
<evidence type="ECO:0000313" key="1">
    <source>
        <dbReference type="EMBL" id="GES90055.1"/>
    </source>
</evidence>